<feature type="short sequence motif" description="'HIGH' region" evidence="12">
    <location>
        <begin position="30"/>
        <end position="40"/>
    </location>
</feature>
<proteinExistence type="inferred from homology"/>
<evidence type="ECO:0000259" key="13">
    <source>
        <dbReference type="SMART" id="SM00840"/>
    </source>
</evidence>
<name>A0A1F7WHE0_9BACT</name>
<evidence type="ECO:0000313" key="15">
    <source>
        <dbReference type="Proteomes" id="UP000176988"/>
    </source>
</evidence>
<reference evidence="14 15" key="1">
    <citation type="journal article" date="2016" name="Nat. Commun.">
        <title>Thousands of microbial genomes shed light on interconnected biogeochemical processes in an aquifer system.</title>
        <authorList>
            <person name="Anantharaman K."/>
            <person name="Brown C.T."/>
            <person name="Hug L.A."/>
            <person name="Sharon I."/>
            <person name="Castelle C.J."/>
            <person name="Probst A.J."/>
            <person name="Thomas B.C."/>
            <person name="Singh A."/>
            <person name="Wilkins M.J."/>
            <person name="Karaoz U."/>
            <person name="Brodie E.L."/>
            <person name="Williams K.H."/>
            <person name="Hubbard S.S."/>
            <person name="Banfield J.F."/>
        </authorList>
    </citation>
    <scope>NUCLEOTIDE SEQUENCE [LARGE SCALE GENOMIC DNA]</scope>
</reference>
<dbReference type="InterPro" id="IPR015803">
    <property type="entry name" value="Cys-tRNA-ligase"/>
</dbReference>
<feature type="binding site" evidence="12">
    <location>
        <position position="28"/>
    </location>
    <ligand>
        <name>Zn(2+)</name>
        <dbReference type="ChEBI" id="CHEBI:29105"/>
    </ligand>
</feature>
<dbReference type="InterPro" id="IPR024909">
    <property type="entry name" value="Cys-tRNA/MSH_ligase"/>
</dbReference>
<dbReference type="PANTHER" id="PTHR10890">
    <property type="entry name" value="CYSTEINYL-TRNA SYNTHETASE"/>
    <property type="match status" value="1"/>
</dbReference>
<comment type="subunit">
    <text evidence="3 12">Monomer.</text>
</comment>
<protein>
    <recommendedName>
        <fullName evidence="12">Cysteine--tRNA ligase</fullName>
        <ecNumber evidence="12">6.1.1.16</ecNumber>
    </recommendedName>
    <alternativeName>
        <fullName evidence="12">Cysteinyl-tRNA synthetase</fullName>
        <shortName evidence="12">CysRS</shortName>
    </alternativeName>
</protein>
<dbReference type="GO" id="GO:0008270">
    <property type="term" value="F:zinc ion binding"/>
    <property type="evidence" value="ECO:0007669"/>
    <property type="project" value="UniProtKB-UniRule"/>
</dbReference>
<dbReference type="Proteomes" id="UP000176988">
    <property type="component" value="Unassembled WGS sequence"/>
</dbReference>
<keyword evidence="7 12" id="KW-0547">Nucleotide-binding</keyword>
<comment type="similarity">
    <text evidence="2 12">Belongs to the class-I aminoacyl-tRNA synthetase family.</text>
</comment>
<evidence type="ECO:0000256" key="2">
    <source>
        <dbReference type="ARBA" id="ARBA00005594"/>
    </source>
</evidence>
<sequence>MLKLFDSYTKKKRAFRPLHKGKVTFYGCGPTVYSSVHIGNLRTFLLYDLLRRLFEFSKLEVTQVMNITDVGHMMADEDEGEDKMEVAAKESGQTPQEVAEFFTRQFFRDIDRLNFRRADVYPRASEHVTEMIRLIGRLLDKGHAYKVRHGDGGTSVYFDVSTFLDYGKLSGNKLDDLSPGARIEVRDEKRHPADFALWIHNPKHLMQWEAPWGSGYPGWHIECSAMAIKYLGETIDIHAGGEDNRFPHHECEIAQSECATGHEFSHYWLHITHLLVDGEKMSKSKGNFFTLDDLLAKGYSARSIRYLLLSSHYRQTLNFTMRGLDSAAAALDRLDSFADTLSRYSGQEKGIRSNPAAMARKGFVAALNDDLNISNALATLFDYVREANERMAKNELTANERSDAGQLIKDVGQLLGFTFGRTVGDEDIPSSVKALVEKREQARLEKAFAEADRIRLELLEKGYEIEDTSDGPIIKRK</sequence>
<comment type="subcellular location">
    <subcellularLocation>
        <location evidence="1 12">Cytoplasm</location>
    </subcellularLocation>
</comment>
<dbReference type="InterPro" id="IPR056411">
    <property type="entry name" value="CysS_C"/>
</dbReference>
<dbReference type="InterPro" id="IPR009080">
    <property type="entry name" value="tRNAsynth_Ia_anticodon-bd"/>
</dbReference>
<feature type="short sequence motif" description="'KMSKS' region" evidence="12">
    <location>
        <begin position="280"/>
        <end position="284"/>
    </location>
</feature>
<dbReference type="Pfam" id="PF23493">
    <property type="entry name" value="CysS_C"/>
    <property type="match status" value="1"/>
</dbReference>
<dbReference type="GO" id="GO:0005524">
    <property type="term" value="F:ATP binding"/>
    <property type="evidence" value="ECO:0007669"/>
    <property type="project" value="UniProtKB-UniRule"/>
</dbReference>
<keyword evidence="9 12" id="KW-0067">ATP-binding</keyword>
<accession>A0A1F7WHE0</accession>
<feature type="binding site" evidence="12">
    <location>
        <position position="252"/>
    </location>
    <ligand>
        <name>Zn(2+)</name>
        <dbReference type="ChEBI" id="CHEBI:29105"/>
    </ligand>
</feature>
<dbReference type="PRINTS" id="PR00983">
    <property type="entry name" value="TRNASYNTHCYS"/>
</dbReference>
<evidence type="ECO:0000256" key="5">
    <source>
        <dbReference type="ARBA" id="ARBA00022598"/>
    </source>
</evidence>
<organism evidence="14 15">
    <name type="scientific">Candidatus Uhrbacteria bacterium RIFOXYC2_FULL_47_19</name>
    <dbReference type="NCBI Taxonomy" id="1802424"/>
    <lineage>
        <taxon>Bacteria</taxon>
        <taxon>Candidatus Uhriibacteriota</taxon>
    </lineage>
</organism>
<dbReference type="GO" id="GO:0005829">
    <property type="term" value="C:cytosol"/>
    <property type="evidence" value="ECO:0007669"/>
    <property type="project" value="TreeGrafter"/>
</dbReference>
<evidence type="ECO:0000256" key="4">
    <source>
        <dbReference type="ARBA" id="ARBA00022490"/>
    </source>
</evidence>
<comment type="caution">
    <text evidence="14">The sequence shown here is derived from an EMBL/GenBank/DDBJ whole genome shotgun (WGS) entry which is preliminary data.</text>
</comment>
<dbReference type="NCBIfam" id="TIGR00435">
    <property type="entry name" value="cysS"/>
    <property type="match status" value="1"/>
</dbReference>
<dbReference type="Gene3D" id="3.40.50.620">
    <property type="entry name" value="HUPs"/>
    <property type="match status" value="1"/>
</dbReference>
<keyword evidence="10 12" id="KW-0648">Protein biosynthesis</keyword>
<dbReference type="AlphaFoldDB" id="A0A1F7WHE0"/>
<keyword evidence="11 12" id="KW-0030">Aminoacyl-tRNA synthetase</keyword>
<evidence type="ECO:0000256" key="9">
    <source>
        <dbReference type="ARBA" id="ARBA00022840"/>
    </source>
</evidence>
<evidence type="ECO:0000313" key="14">
    <source>
        <dbReference type="EMBL" id="OGM01608.1"/>
    </source>
</evidence>
<comment type="cofactor">
    <cofactor evidence="12">
        <name>Zn(2+)</name>
        <dbReference type="ChEBI" id="CHEBI:29105"/>
    </cofactor>
    <text evidence="12">Binds 1 zinc ion per subunit.</text>
</comment>
<dbReference type="InterPro" id="IPR015273">
    <property type="entry name" value="Cys-tRNA-synt_Ia_DALR"/>
</dbReference>
<evidence type="ECO:0000256" key="7">
    <source>
        <dbReference type="ARBA" id="ARBA00022741"/>
    </source>
</evidence>
<feature type="binding site" evidence="12">
    <location>
        <position position="283"/>
    </location>
    <ligand>
        <name>ATP</name>
        <dbReference type="ChEBI" id="CHEBI:30616"/>
    </ligand>
</feature>
<feature type="binding site" evidence="12">
    <location>
        <position position="223"/>
    </location>
    <ligand>
        <name>Zn(2+)</name>
        <dbReference type="ChEBI" id="CHEBI:29105"/>
    </ligand>
</feature>
<dbReference type="SUPFAM" id="SSF47323">
    <property type="entry name" value="Anticodon-binding domain of a subclass of class I aminoacyl-tRNA synthetases"/>
    <property type="match status" value="1"/>
</dbReference>
<comment type="catalytic activity">
    <reaction evidence="12">
        <text>tRNA(Cys) + L-cysteine + ATP = L-cysteinyl-tRNA(Cys) + AMP + diphosphate</text>
        <dbReference type="Rhea" id="RHEA:17773"/>
        <dbReference type="Rhea" id="RHEA-COMP:9661"/>
        <dbReference type="Rhea" id="RHEA-COMP:9679"/>
        <dbReference type="ChEBI" id="CHEBI:30616"/>
        <dbReference type="ChEBI" id="CHEBI:33019"/>
        <dbReference type="ChEBI" id="CHEBI:35235"/>
        <dbReference type="ChEBI" id="CHEBI:78442"/>
        <dbReference type="ChEBI" id="CHEBI:78517"/>
        <dbReference type="ChEBI" id="CHEBI:456215"/>
        <dbReference type="EC" id="6.1.1.16"/>
    </reaction>
</comment>
<evidence type="ECO:0000256" key="10">
    <source>
        <dbReference type="ARBA" id="ARBA00022917"/>
    </source>
</evidence>
<dbReference type="CDD" id="cd00672">
    <property type="entry name" value="CysRS_core"/>
    <property type="match status" value="1"/>
</dbReference>
<keyword evidence="5 12" id="KW-0436">Ligase</keyword>
<keyword evidence="6 12" id="KW-0479">Metal-binding</keyword>
<dbReference type="Pfam" id="PF01406">
    <property type="entry name" value="tRNA-synt_1e"/>
    <property type="match status" value="1"/>
</dbReference>
<dbReference type="Gene3D" id="1.20.120.1910">
    <property type="entry name" value="Cysteine-tRNA ligase, C-terminal anti-codon recognition domain"/>
    <property type="match status" value="1"/>
</dbReference>
<keyword evidence="4 12" id="KW-0963">Cytoplasm</keyword>
<dbReference type="SMART" id="SM00840">
    <property type="entry name" value="DALR_2"/>
    <property type="match status" value="1"/>
</dbReference>
<feature type="domain" description="Cysteinyl-tRNA synthetase class Ia DALR" evidence="13">
    <location>
        <begin position="362"/>
        <end position="427"/>
    </location>
</feature>
<evidence type="ECO:0000256" key="1">
    <source>
        <dbReference type="ARBA" id="ARBA00004496"/>
    </source>
</evidence>
<dbReference type="GO" id="GO:0004817">
    <property type="term" value="F:cysteine-tRNA ligase activity"/>
    <property type="evidence" value="ECO:0007669"/>
    <property type="project" value="UniProtKB-UniRule"/>
</dbReference>
<dbReference type="PANTHER" id="PTHR10890:SF3">
    <property type="entry name" value="CYSTEINE--TRNA LIGASE, CYTOPLASMIC"/>
    <property type="match status" value="1"/>
</dbReference>
<evidence type="ECO:0000256" key="12">
    <source>
        <dbReference type="HAMAP-Rule" id="MF_00041"/>
    </source>
</evidence>
<evidence type="ECO:0000256" key="3">
    <source>
        <dbReference type="ARBA" id="ARBA00011245"/>
    </source>
</evidence>
<feature type="binding site" evidence="12">
    <location>
        <position position="248"/>
    </location>
    <ligand>
        <name>Zn(2+)</name>
        <dbReference type="ChEBI" id="CHEBI:29105"/>
    </ligand>
</feature>
<dbReference type="EMBL" id="MGFG01000003">
    <property type="protein sequence ID" value="OGM01608.1"/>
    <property type="molecule type" value="Genomic_DNA"/>
</dbReference>
<dbReference type="InterPro" id="IPR032678">
    <property type="entry name" value="tRNA-synt_1_cat_dom"/>
</dbReference>
<dbReference type="GO" id="GO:0006423">
    <property type="term" value="P:cysteinyl-tRNA aminoacylation"/>
    <property type="evidence" value="ECO:0007669"/>
    <property type="project" value="UniProtKB-UniRule"/>
</dbReference>
<evidence type="ECO:0000256" key="11">
    <source>
        <dbReference type="ARBA" id="ARBA00023146"/>
    </source>
</evidence>
<dbReference type="HAMAP" id="MF_00041">
    <property type="entry name" value="Cys_tRNA_synth"/>
    <property type="match status" value="1"/>
</dbReference>
<gene>
    <name evidence="12" type="primary">cysS</name>
    <name evidence="14" type="ORF">A2480_00900</name>
</gene>
<dbReference type="EC" id="6.1.1.16" evidence="12"/>
<keyword evidence="8 12" id="KW-0862">Zinc</keyword>
<dbReference type="InterPro" id="IPR014729">
    <property type="entry name" value="Rossmann-like_a/b/a_fold"/>
</dbReference>
<dbReference type="SUPFAM" id="SSF52374">
    <property type="entry name" value="Nucleotidylyl transferase"/>
    <property type="match status" value="1"/>
</dbReference>
<evidence type="ECO:0000256" key="8">
    <source>
        <dbReference type="ARBA" id="ARBA00022833"/>
    </source>
</evidence>
<dbReference type="STRING" id="1802424.A2480_00900"/>
<dbReference type="Pfam" id="PF09190">
    <property type="entry name" value="DALR_2"/>
    <property type="match status" value="1"/>
</dbReference>
<evidence type="ECO:0000256" key="6">
    <source>
        <dbReference type="ARBA" id="ARBA00022723"/>
    </source>
</evidence>